<keyword evidence="6" id="KW-0804">Transcription</keyword>
<proteinExistence type="predicted"/>
<dbReference type="FunFam" id="3.40.50.2300:FF:000001">
    <property type="entry name" value="DNA-binding response regulator PhoB"/>
    <property type="match status" value="1"/>
</dbReference>
<dbReference type="KEGG" id="fwa:DCMF_08335"/>
<dbReference type="InterPro" id="IPR016032">
    <property type="entry name" value="Sig_transdc_resp-reg_C-effctor"/>
</dbReference>
<evidence type="ECO:0000256" key="5">
    <source>
        <dbReference type="ARBA" id="ARBA00023125"/>
    </source>
</evidence>
<dbReference type="GO" id="GO:0032993">
    <property type="term" value="C:protein-DNA complex"/>
    <property type="evidence" value="ECO:0007669"/>
    <property type="project" value="TreeGrafter"/>
</dbReference>
<dbReference type="GO" id="GO:0000156">
    <property type="term" value="F:phosphorelay response regulator activity"/>
    <property type="evidence" value="ECO:0007669"/>
    <property type="project" value="TreeGrafter"/>
</dbReference>
<dbReference type="InterPro" id="IPR036388">
    <property type="entry name" value="WH-like_DNA-bd_sf"/>
</dbReference>
<evidence type="ECO:0000256" key="2">
    <source>
        <dbReference type="ARBA" id="ARBA00022553"/>
    </source>
</evidence>
<evidence type="ECO:0000259" key="11">
    <source>
        <dbReference type="PROSITE" id="PS51755"/>
    </source>
</evidence>
<dbReference type="Gene3D" id="3.40.50.2300">
    <property type="match status" value="1"/>
</dbReference>
<dbReference type="RefSeq" id="WP_148134005.1">
    <property type="nucleotide sequence ID" value="NZ_CP017634.1"/>
</dbReference>
<accession>A0A3G1KQP5</accession>
<evidence type="ECO:0000256" key="6">
    <source>
        <dbReference type="ARBA" id="ARBA00023163"/>
    </source>
</evidence>
<dbReference type="AlphaFoldDB" id="A0A3G1KQP5"/>
<dbReference type="EMBL" id="CP017634">
    <property type="protein sequence ID" value="ATW24778.1"/>
    <property type="molecule type" value="Genomic_DNA"/>
</dbReference>
<dbReference type="FunFam" id="1.10.10.10:FF:000018">
    <property type="entry name" value="DNA-binding response regulator ResD"/>
    <property type="match status" value="1"/>
</dbReference>
<dbReference type="SMART" id="SM00448">
    <property type="entry name" value="REC"/>
    <property type="match status" value="1"/>
</dbReference>
<dbReference type="Pfam" id="PF00486">
    <property type="entry name" value="Trans_reg_C"/>
    <property type="match status" value="1"/>
</dbReference>
<dbReference type="PROSITE" id="PS50110">
    <property type="entry name" value="RESPONSE_REGULATORY"/>
    <property type="match status" value="1"/>
</dbReference>
<feature type="domain" description="Response regulatory" evidence="10">
    <location>
        <begin position="2"/>
        <end position="118"/>
    </location>
</feature>
<dbReference type="CDD" id="cd00383">
    <property type="entry name" value="trans_reg_C"/>
    <property type="match status" value="1"/>
</dbReference>
<dbReference type="PANTHER" id="PTHR48111:SF73">
    <property type="entry name" value="ALKALINE PHOSPHATASE SYNTHESIS TRANSCRIPTIONAL REGULATORY PROTEIN PHOP"/>
    <property type="match status" value="1"/>
</dbReference>
<evidence type="ECO:0000256" key="8">
    <source>
        <dbReference type="PROSITE-ProRule" id="PRU00169"/>
    </source>
</evidence>
<evidence type="ECO:0000313" key="13">
    <source>
        <dbReference type="Proteomes" id="UP000323521"/>
    </source>
</evidence>
<dbReference type="Gene3D" id="6.10.250.690">
    <property type="match status" value="1"/>
</dbReference>
<keyword evidence="4" id="KW-0805">Transcription regulation</keyword>
<keyword evidence="2 8" id="KW-0597">Phosphoprotein</keyword>
<dbReference type="GO" id="GO:0005829">
    <property type="term" value="C:cytosol"/>
    <property type="evidence" value="ECO:0007669"/>
    <property type="project" value="TreeGrafter"/>
</dbReference>
<dbReference type="SMART" id="SM00862">
    <property type="entry name" value="Trans_reg_C"/>
    <property type="match status" value="1"/>
</dbReference>
<evidence type="ECO:0000256" key="1">
    <source>
        <dbReference type="ARBA" id="ARBA00018672"/>
    </source>
</evidence>
<feature type="DNA-binding region" description="OmpR/PhoB-type" evidence="9">
    <location>
        <begin position="132"/>
        <end position="231"/>
    </location>
</feature>
<name>A0A3G1KQP5_FORW1</name>
<reference evidence="12 13" key="1">
    <citation type="submission" date="2016-10" db="EMBL/GenBank/DDBJ databases">
        <title>Complete Genome Sequence of Peptococcaceae strain DCMF.</title>
        <authorList>
            <person name="Edwards R.J."/>
            <person name="Holland S.I."/>
            <person name="Deshpande N.P."/>
            <person name="Wong Y.K."/>
            <person name="Ertan H."/>
            <person name="Manefield M."/>
            <person name="Russell T.L."/>
            <person name="Lee M.J."/>
        </authorList>
    </citation>
    <scope>NUCLEOTIDE SEQUENCE [LARGE SCALE GENOMIC DNA]</scope>
    <source>
        <strain evidence="12 13">DCMF</strain>
    </source>
</reference>
<feature type="domain" description="OmpR/PhoB-type" evidence="11">
    <location>
        <begin position="132"/>
        <end position="231"/>
    </location>
</feature>
<evidence type="ECO:0000256" key="7">
    <source>
        <dbReference type="ARBA" id="ARBA00024867"/>
    </source>
</evidence>
<dbReference type="SUPFAM" id="SSF52172">
    <property type="entry name" value="CheY-like"/>
    <property type="match status" value="1"/>
</dbReference>
<evidence type="ECO:0000313" key="12">
    <source>
        <dbReference type="EMBL" id="ATW24778.1"/>
    </source>
</evidence>
<dbReference type="Pfam" id="PF00072">
    <property type="entry name" value="Response_reg"/>
    <property type="match status" value="1"/>
</dbReference>
<dbReference type="PROSITE" id="PS51755">
    <property type="entry name" value="OMPR_PHOB"/>
    <property type="match status" value="1"/>
</dbReference>
<dbReference type="Proteomes" id="UP000323521">
    <property type="component" value="Chromosome"/>
</dbReference>
<feature type="modified residue" description="4-aspartylphosphate" evidence="8">
    <location>
        <position position="51"/>
    </location>
</feature>
<keyword evidence="5 9" id="KW-0238">DNA-binding</keyword>
<dbReference type="GO" id="GO:0000976">
    <property type="term" value="F:transcription cis-regulatory region binding"/>
    <property type="evidence" value="ECO:0007669"/>
    <property type="project" value="TreeGrafter"/>
</dbReference>
<organism evidence="12 13">
    <name type="scientific">Formimonas warabiya</name>
    <dbReference type="NCBI Taxonomy" id="1761012"/>
    <lineage>
        <taxon>Bacteria</taxon>
        <taxon>Bacillati</taxon>
        <taxon>Bacillota</taxon>
        <taxon>Clostridia</taxon>
        <taxon>Eubacteriales</taxon>
        <taxon>Peptococcaceae</taxon>
        <taxon>Candidatus Formimonas</taxon>
    </lineage>
</organism>
<gene>
    <name evidence="12" type="ORF">DCMF_08335</name>
</gene>
<evidence type="ECO:0000256" key="9">
    <source>
        <dbReference type="PROSITE-ProRule" id="PRU01091"/>
    </source>
</evidence>
<keyword evidence="13" id="KW-1185">Reference proteome</keyword>
<dbReference type="Gene3D" id="1.10.10.10">
    <property type="entry name" value="Winged helix-like DNA-binding domain superfamily/Winged helix DNA-binding domain"/>
    <property type="match status" value="1"/>
</dbReference>
<dbReference type="GO" id="GO:0006355">
    <property type="term" value="P:regulation of DNA-templated transcription"/>
    <property type="evidence" value="ECO:0007669"/>
    <property type="project" value="InterPro"/>
</dbReference>
<dbReference type="InterPro" id="IPR011006">
    <property type="entry name" value="CheY-like_superfamily"/>
</dbReference>
<sequence>MTILVVDDETEILEVIKYNLERDGFNVVTCQAGKEAIRLVKEVKPDLIILDVMLPGMSGLEVCRYLRQNEATRKIPIVMISARCEEFDKVLGLEMGADDYVAKPFSPRELVARVKARLRAQNDAFEEKSDREQKIVRGHLMIDPQKYAVYVNDVKQTLTTKEFDLLMLLASNPGRVFSRNHLLEEIWGYDYHGFSRTVDVHIRHLRQKIGLDRGKEILIETVRGVGYRFVE</sequence>
<evidence type="ECO:0000256" key="4">
    <source>
        <dbReference type="ARBA" id="ARBA00023015"/>
    </source>
</evidence>
<evidence type="ECO:0000259" key="10">
    <source>
        <dbReference type="PROSITE" id="PS50110"/>
    </source>
</evidence>
<dbReference type="InterPro" id="IPR001789">
    <property type="entry name" value="Sig_transdc_resp-reg_receiver"/>
</dbReference>
<dbReference type="InterPro" id="IPR039420">
    <property type="entry name" value="WalR-like"/>
</dbReference>
<comment type="function">
    <text evidence="7">May play the central regulatory role in sporulation. It may be an element of the effector pathway responsible for the activation of sporulation genes in response to nutritional stress. Spo0A may act in concert with spo0H (a sigma factor) to control the expression of some genes that are critical to the sporulation process.</text>
</comment>
<keyword evidence="3" id="KW-0902">Two-component regulatory system</keyword>
<dbReference type="OrthoDB" id="9790454at2"/>
<protein>
    <recommendedName>
        <fullName evidence="1">Stage 0 sporulation protein A homolog</fullName>
    </recommendedName>
</protein>
<dbReference type="PANTHER" id="PTHR48111">
    <property type="entry name" value="REGULATOR OF RPOS"/>
    <property type="match status" value="1"/>
</dbReference>
<dbReference type="InterPro" id="IPR001867">
    <property type="entry name" value="OmpR/PhoB-type_DNA-bd"/>
</dbReference>
<evidence type="ECO:0000256" key="3">
    <source>
        <dbReference type="ARBA" id="ARBA00023012"/>
    </source>
</evidence>
<dbReference type="SUPFAM" id="SSF46894">
    <property type="entry name" value="C-terminal effector domain of the bipartite response regulators"/>
    <property type="match status" value="1"/>
</dbReference>